<dbReference type="EMBL" id="BMAO01009641">
    <property type="protein sequence ID" value="GFR32344.1"/>
    <property type="molecule type" value="Genomic_DNA"/>
</dbReference>
<dbReference type="OrthoDB" id="6429249at2759"/>
<proteinExistence type="predicted"/>
<evidence type="ECO:0000313" key="1">
    <source>
        <dbReference type="EMBL" id="GFR32344.1"/>
    </source>
</evidence>
<name>A0A8X6J0Y9_TRICU</name>
<comment type="caution">
    <text evidence="1">The sequence shown here is derived from an EMBL/GenBank/DDBJ whole genome shotgun (WGS) entry which is preliminary data.</text>
</comment>
<dbReference type="AlphaFoldDB" id="A0A8X6J0Y9"/>
<reference evidence="1" key="1">
    <citation type="submission" date="2020-07" db="EMBL/GenBank/DDBJ databases">
        <title>Multicomponent nature underlies the extraordinary mechanical properties of spider dragline silk.</title>
        <authorList>
            <person name="Kono N."/>
            <person name="Nakamura H."/>
            <person name="Mori M."/>
            <person name="Yoshida Y."/>
            <person name="Ohtoshi R."/>
            <person name="Malay A.D."/>
            <person name="Moran D.A.P."/>
            <person name="Tomita M."/>
            <person name="Numata K."/>
            <person name="Arakawa K."/>
        </authorList>
    </citation>
    <scope>NUCLEOTIDE SEQUENCE</scope>
</reference>
<sequence length="159" mass="18090">MSLDFNIKECKLSTVAYGTASTSFLATRCLHQISLDCNPQNPELSDITRNSFYMDDLMSGASSNREAIILIQALIENLDARGFHLRKWRSNSRGVLINISKNLEFSEPNVEIHPENSSKALGLTWDSKEDRFIFNINFRFEGHITKRSFLSQSARLLDS</sequence>
<dbReference type="PANTHER" id="PTHR47331">
    <property type="entry name" value="PHD-TYPE DOMAIN-CONTAINING PROTEIN"/>
    <property type="match status" value="1"/>
</dbReference>
<protein>
    <recommendedName>
        <fullName evidence="3">Reverse transcriptase domain-containing protein</fullName>
    </recommendedName>
</protein>
<keyword evidence="2" id="KW-1185">Reference proteome</keyword>
<organism evidence="1 2">
    <name type="scientific">Trichonephila clavata</name>
    <name type="common">Joro spider</name>
    <name type="synonym">Nephila clavata</name>
    <dbReference type="NCBI Taxonomy" id="2740835"/>
    <lineage>
        <taxon>Eukaryota</taxon>
        <taxon>Metazoa</taxon>
        <taxon>Ecdysozoa</taxon>
        <taxon>Arthropoda</taxon>
        <taxon>Chelicerata</taxon>
        <taxon>Arachnida</taxon>
        <taxon>Araneae</taxon>
        <taxon>Araneomorphae</taxon>
        <taxon>Entelegynae</taxon>
        <taxon>Araneoidea</taxon>
        <taxon>Nephilidae</taxon>
        <taxon>Trichonephila</taxon>
    </lineage>
</organism>
<gene>
    <name evidence="1" type="primary">AVEN_72476_1</name>
    <name evidence="1" type="ORF">TNCT_652151</name>
</gene>
<dbReference type="Proteomes" id="UP000887116">
    <property type="component" value="Unassembled WGS sequence"/>
</dbReference>
<accession>A0A8X6J0Y9</accession>
<evidence type="ECO:0000313" key="2">
    <source>
        <dbReference type="Proteomes" id="UP000887116"/>
    </source>
</evidence>
<evidence type="ECO:0008006" key="3">
    <source>
        <dbReference type="Google" id="ProtNLM"/>
    </source>
</evidence>